<accession>A0AAD3SYB1</accession>
<dbReference type="EMBL" id="BSYO01000020">
    <property type="protein sequence ID" value="GMH19282.1"/>
    <property type="molecule type" value="Genomic_DNA"/>
</dbReference>
<reference evidence="1" key="1">
    <citation type="submission" date="2023-05" db="EMBL/GenBank/DDBJ databases">
        <title>Nepenthes gracilis genome sequencing.</title>
        <authorList>
            <person name="Fukushima K."/>
        </authorList>
    </citation>
    <scope>NUCLEOTIDE SEQUENCE</scope>
    <source>
        <strain evidence="1">SING2019-196</strain>
    </source>
</reference>
<dbReference type="Proteomes" id="UP001279734">
    <property type="component" value="Unassembled WGS sequence"/>
</dbReference>
<organism evidence="1 2">
    <name type="scientific">Nepenthes gracilis</name>
    <name type="common">Slender pitcher plant</name>
    <dbReference type="NCBI Taxonomy" id="150966"/>
    <lineage>
        <taxon>Eukaryota</taxon>
        <taxon>Viridiplantae</taxon>
        <taxon>Streptophyta</taxon>
        <taxon>Embryophyta</taxon>
        <taxon>Tracheophyta</taxon>
        <taxon>Spermatophyta</taxon>
        <taxon>Magnoliopsida</taxon>
        <taxon>eudicotyledons</taxon>
        <taxon>Gunneridae</taxon>
        <taxon>Pentapetalae</taxon>
        <taxon>Caryophyllales</taxon>
        <taxon>Nepenthaceae</taxon>
        <taxon>Nepenthes</taxon>
    </lineage>
</organism>
<evidence type="ECO:0000313" key="1">
    <source>
        <dbReference type="EMBL" id="GMH19282.1"/>
    </source>
</evidence>
<keyword evidence="2" id="KW-1185">Reference proteome</keyword>
<evidence type="ECO:0000313" key="2">
    <source>
        <dbReference type="Proteomes" id="UP001279734"/>
    </source>
</evidence>
<name>A0AAD3SYB1_NEPGR</name>
<protein>
    <submittedName>
        <fullName evidence="1">Uncharacterized protein</fullName>
    </submittedName>
</protein>
<comment type="caution">
    <text evidence="1">The sequence shown here is derived from an EMBL/GenBank/DDBJ whole genome shotgun (WGS) entry which is preliminary data.</text>
</comment>
<dbReference type="AlphaFoldDB" id="A0AAD3SYB1"/>
<gene>
    <name evidence="1" type="ORF">Nepgr_021123</name>
</gene>
<proteinExistence type="predicted"/>
<sequence length="106" mass="11468">MELVSTAHVILKSVLSVRIIASFCEWSEGCGGDFEECRLASADVPTGSAISTDVLPPPVNAAIVFGCRILFGWCWKGVLKGWSITGLDNSLSWELFSTQSCKLMLL</sequence>